<feature type="transmembrane region" description="Helical" evidence="1">
    <location>
        <begin position="29"/>
        <end position="47"/>
    </location>
</feature>
<dbReference type="Proteomes" id="UP000235916">
    <property type="component" value="Unassembled WGS sequence"/>
</dbReference>
<proteinExistence type="predicted"/>
<feature type="transmembrane region" description="Helical" evidence="1">
    <location>
        <begin position="59"/>
        <end position="82"/>
    </location>
</feature>
<feature type="transmembrane region" description="Helical" evidence="1">
    <location>
        <begin position="226"/>
        <end position="249"/>
    </location>
</feature>
<evidence type="ECO:0000313" key="2">
    <source>
        <dbReference type="EMBL" id="PND38651.1"/>
    </source>
</evidence>
<feature type="transmembrane region" description="Helical" evidence="1">
    <location>
        <begin position="142"/>
        <end position="164"/>
    </location>
</feature>
<organism evidence="2 3">
    <name type="scientific">Kinneretia aquatilis</name>
    <dbReference type="NCBI Taxonomy" id="2070761"/>
    <lineage>
        <taxon>Bacteria</taxon>
        <taxon>Pseudomonadati</taxon>
        <taxon>Pseudomonadota</taxon>
        <taxon>Betaproteobacteria</taxon>
        <taxon>Burkholderiales</taxon>
        <taxon>Sphaerotilaceae</taxon>
        <taxon>Roseateles</taxon>
    </lineage>
</organism>
<dbReference type="EMBL" id="POSP01000003">
    <property type="protein sequence ID" value="PND38651.1"/>
    <property type="molecule type" value="Genomic_DNA"/>
</dbReference>
<name>A0A2N8KYX6_9BURK</name>
<accession>A0A2N8KYX6</accession>
<feature type="transmembrane region" description="Helical" evidence="1">
    <location>
        <begin position="198"/>
        <end position="219"/>
    </location>
</feature>
<evidence type="ECO:0000313" key="3">
    <source>
        <dbReference type="Proteomes" id="UP000235916"/>
    </source>
</evidence>
<keyword evidence="1" id="KW-0472">Membrane</keyword>
<protein>
    <submittedName>
        <fullName evidence="2">Uncharacterized protein</fullName>
    </submittedName>
</protein>
<keyword evidence="1" id="KW-1133">Transmembrane helix</keyword>
<dbReference type="AlphaFoldDB" id="A0A2N8KYX6"/>
<sequence length="310" mass="31750">MMSSMSQTLSLHALNRVLSSIDAPRNGRALYALLSAFCLAGLMLASAESALAKADTTLGVIWAVGGLITAFLGVNTTGLLLMDQARGREVREVADAFHDALRTAPKVLLTLLLVLGTLGLVAAGLIGLLYSARLPSVGPALFALLVPVSVTALGVMAFSGVMLIGPLTGPSIWSGKSPLQTARMLAHQLRRGPLEAGALMMAVFLVTALVSAAVSFVVISGGRVLALLMVWLIGIDVPAQQLMAGLFGYGLRTLGANGAPVATHPLAVAAQTGGGVVFAVALVLPTLVYLRGCCAVYLALQDAPSDDAAL</sequence>
<feature type="transmembrane region" description="Helical" evidence="1">
    <location>
        <begin position="107"/>
        <end position="130"/>
    </location>
</feature>
<keyword evidence="1" id="KW-0812">Transmembrane</keyword>
<evidence type="ECO:0000256" key="1">
    <source>
        <dbReference type="SAM" id="Phobius"/>
    </source>
</evidence>
<reference evidence="2 3" key="1">
    <citation type="submission" date="2018-01" db="EMBL/GenBank/DDBJ databases">
        <title>Draft genome sequence of Paucibacter aquatile CR182 isolated from freshwater of the Nakdong River.</title>
        <authorList>
            <person name="Choi A."/>
            <person name="Chung E.J."/>
        </authorList>
    </citation>
    <scope>NUCLEOTIDE SEQUENCE [LARGE SCALE GENOMIC DNA]</scope>
    <source>
        <strain evidence="2 3">CR182</strain>
    </source>
</reference>
<keyword evidence="3" id="KW-1185">Reference proteome</keyword>
<feature type="transmembrane region" description="Helical" evidence="1">
    <location>
        <begin position="269"/>
        <end position="290"/>
    </location>
</feature>
<comment type="caution">
    <text evidence="2">The sequence shown here is derived from an EMBL/GenBank/DDBJ whole genome shotgun (WGS) entry which is preliminary data.</text>
</comment>
<gene>
    <name evidence="2" type="ORF">C1O66_14700</name>
</gene>